<dbReference type="GO" id="GO:0003700">
    <property type="term" value="F:DNA-binding transcription factor activity"/>
    <property type="evidence" value="ECO:0007669"/>
    <property type="project" value="InterPro"/>
</dbReference>
<dbReference type="RefSeq" id="WP_228847499.1">
    <property type="nucleotide sequence ID" value="NZ_JADCKQ010000002.1"/>
</dbReference>
<sequence>MTDFETREAAWIALNQIHARAHRNIERALQDAGMPRLDWYDVLWALECAPDGVRPYQMQEALLFEQSGFSRLAMRLEKEGLIIRRKDKTDGRGLVLHITDQGKALRGKIWPVYRQAIDQEMRHASEQKDCLTALLDLPRK</sequence>
<dbReference type="PANTHER" id="PTHR33164:SF104">
    <property type="entry name" value="TRANSCRIPTIONAL REGULATORY PROTEIN"/>
    <property type="match status" value="1"/>
</dbReference>
<dbReference type="InterPro" id="IPR036390">
    <property type="entry name" value="WH_DNA-bd_sf"/>
</dbReference>
<gene>
    <name evidence="2" type="ORF">H1D41_02885</name>
</gene>
<reference evidence="2" key="1">
    <citation type="submission" date="2020-10" db="EMBL/GenBank/DDBJ databases">
        <title>Paenihalocynthiibacter styelae gen. nov., sp. nov., isolated from stalked sea squirt Styela clava.</title>
        <authorList>
            <person name="Kim Y.-O."/>
            <person name="Yoon J.-H."/>
        </authorList>
    </citation>
    <scope>NUCLEOTIDE SEQUENCE</scope>
    <source>
        <strain evidence="2">MYP1-1</strain>
    </source>
</reference>
<evidence type="ECO:0000259" key="1">
    <source>
        <dbReference type="PROSITE" id="PS50995"/>
    </source>
</evidence>
<dbReference type="InterPro" id="IPR039422">
    <property type="entry name" value="MarR/SlyA-like"/>
</dbReference>
<dbReference type="SMART" id="SM00347">
    <property type="entry name" value="HTH_MARR"/>
    <property type="match status" value="1"/>
</dbReference>
<dbReference type="Pfam" id="PF12802">
    <property type="entry name" value="MarR_2"/>
    <property type="match status" value="1"/>
</dbReference>
<proteinExistence type="predicted"/>
<dbReference type="InterPro" id="IPR000835">
    <property type="entry name" value="HTH_MarR-typ"/>
</dbReference>
<dbReference type="Gene3D" id="1.10.10.10">
    <property type="entry name" value="Winged helix-like DNA-binding domain superfamily/Winged helix DNA-binding domain"/>
    <property type="match status" value="1"/>
</dbReference>
<organism evidence="2 3">
    <name type="scientific">Halocynthiibacter styelae</name>
    <dbReference type="NCBI Taxonomy" id="2761955"/>
    <lineage>
        <taxon>Bacteria</taxon>
        <taxon>Pseudomonadati</taxon>
        <taxon>Pseudomonadota</taxon>
        <taxon>Alphaproteobacteria</taxon>
        <taxon>Rhodobacterales</taxon>
        <taxon>Paracoccaceae</taxon>
        <taxon>Halocynthiibacter</taxon>
    </lineage>
</organism>
<dbReference type="Proteomes" id="UP000640583">
    <property type="component" value="Unassembled WGS sequence"/>
</dbReference>
<dbReference type="AlphaFoldDB" id="A0A8J7LUA8"/>
<dbReference type="PRINTS" id="PR00598">
    <property type="entry name" value="HTHMARR"/>
</dbReference>
<evidence type="ECO:0000313" key="3">
    <source>
        <dbReference type="Proteomes" id="UP000640583"/>
    </source>
</evidence>
<keyword evidence="3" id="KW-1185">Reference proteome</keyword>
<comment type="caution">
    <text evidence="2">The sequence shown here is derived from an EMBL/GenBank/DDBJ whole genome shotgun (WGS) entry which is preliminary data.</text>
</comment>
<dbReference type="SUPFAM" id="SSF46785">
    <property type="entry name" value="Winged helix' DNA-binding domain"/>
    <property type="match status" value="1"/>
</dbReference>
<name>A0A8J7LUA8_9RHOB</name>
<dbReference type="PANTHER" id="PTHR33164">
    <property type="entry name" value="TRANSCRIPTIONAL REGULATOR, MARR FAMILY"/>
    <property type="match status" value="1"/>
</dbReference>
<dbReference type="EMBL" id="JADCKQ010000002">
    <property type="protein sequence ID" value="MBI1492577.1"/>
    <property type="molecule type" value="Genomic_DNA"/>
</dbReference>
<evidence type="ECO:0000313" key="2">
    <source>
        <dbReference type="EMBL" id="MBI1492577.1"/>
    </source>
</evidence>
<dbReference type="GO" id="GO:0006950">
    <property type="term" value="P:response to stress"/>
    <property type="evidence" value="ECO:0007669"/>
    <property type="project" value="TreeGrafter"/>
</dbReference>
<accession>A0A8J7LUA8</accession>
<dbReference type="InterPro" id="IPR036388">
    <property type="entry name" value="WH-like_DNA-bd_sf"/>
</dbReference>
<feature type="domain" description="HTH marR-type" evidence="1">
    <location>
        <begin position="1"/>
        <end position="140"/>
    </location>
</feature>
<dbReference type="PROSITE" id="PS50995">
    <property type="entry name" value="HTH_MARR_2"/>
    <property type="match status" value="1"/>
</dbReference>
<protein>
    <submittedName>
        <fullName evidence="2">MarR family transcriptional regulator</fullName>
    </submittedName>
</protein>